<accession>A0A0T5P5D9</accession>
<dbReference type="Proteomes" id="UP000325785">
    <property type="component" value="Chromosome"/>
</dbReference>
<dbReference type="STRING" id="540747.SAMN04488031_105123"/>
<dbReference type="Pfam" id="PF18557">
    <property type="entry name" value="NepR"/>
    <property type="match status" value="1"/>
</dbReference>
<feature type="region of interest" description="Disordered" evidence="1">
    <location>
        <begin position="41"/>
        <end position="64"/>
    </location>
</feature>
<gene>
    <name evidence="4" type="ORF">RIdsm_04263</name>
    <name evidence="3" type="ORF">XM52_18885</name>
</gene>
<organism evidence="3 5">
    <name type="scientific">Roseovarius indicus</name>
    <dbReference type="NCBI Taxonomy" id="540747"/>
    <lineage>
        <taxon>Bacteria</taxon>
        <taxon>Pseudomonadati</taxon>
        <taxon>Pseudomonadota</taxon>
        <taxon>Alphaproteobacteria</taxon>
        <taxon>Rhodobacterales</taxon>
        <taxon>Roseobacteraceae</taxon>
        <taxon>Roseovarius</taxon>
    </lineage>
</organism>
<dbReference type="OrthoDB" id="7875342at2"/>
<keyword evidence="5" id="KW-1185">Reference proteome</keyword>
<evidence type="ECO:0000259" key="2">
    <source>
        <dbReference type="Pfam" id="PF18557"/>
    </source>
</evidence>
<name>A0A0T5P5D9_9RHOB</name>
<proteinExistence type="predicted"/>
<dbReference type="RefSeq" id="WP_057818407.1">
    <property type="nucleotide sequence ID" value="NZ_CAXRJZ010000028.1"/>
</dbReference>
<evidence type="ECO:0000313" key="5">
    <source>
        <dbReference type="Proteomes" id="UP000051401"/>
    </source>
</evidence>
<evidence type="ECO:0000313" key="4">
    <source>
        <dbReference type="EMBL" id="QEW28432.1"/>
    </source>
</evidence>
<dbReference type="PATRIC" id="fig|540747.5.peg.1531"/>
<dbReference type="EMBL" id="CP031598">
    <property type="protein sequence ID" value="QEW28432.1"/>
    <property type="molecule type" value="Genomic_DNA"/>
</dbReference>
<feature type="domain" description="Anti-sigma factor NepR" evidence="2">
    <location>
        <begin position="11"/>
        <end position="45"/>
    </location>
</feature>
<evidence type="ECO:0000313" key="6">
    <source>
        <dbReference type="Proteomes" id="UP000325785"/>
    </source>
</evidence>
<evidence type="ECO:0000313" key="3">
    <source>
        <dbReference type="EMBL" id="KRS16395.1"/>
    </source>
</evidence>
<reference evidence="4 6" key="2">
    <citation type="submission" date="2018-08" db="EMBL/GenBank/DDBJ databases">
        <title>Genetic Globetrotter - A new plasmid hitch-hiking vast phylogenetic and geographic distances.</title>
        <authorList>
            <person name="Vollmers J."/>
            <person name="Petersen J."/>
        </authorList>
    </citation>
    <scope>NUCLEOTIDE SEQUENCE [LARGE SCALE GENOMIC DNA]</scope>
    <source>
        <strain evidence="4 6">DSM 26383</strain>
    </source>
</reference>
<sequence>MAKTVRNDKVDQQIDDNLRRVYSEASDEPVPERFTQLLDQLRAKEQESSNTRKRDDKPQTEDDA</sequence>
<dbReference type="AlphaFoldDB" id="A0A0T5P5D9"/>
<dbReference type="KEGG" id="rid:RIdsm_04263"/>
<dbReference type="Proteomes" id="UP000051401">
    <property type="component" value="Unassembled WGS sequence"/>
</dbReference>
<protein>
    <recommendedName>
        <fullName evidence="2">Anti-sigma factor NepR domain-containing protein</fullName>
    </recommendedName>
</protein>
<evidence type="ECO:0000256" key="1">
    <source>
        <dbReference type="SAM" id="MobiDB-lite"/>
    </source>
</evidence>
<dbReference type="EMBL" id="LAXI01000014">
    <property type="protein sequence ID" value="KRS16395.1"/>
    <property type="molecule type" value="Genomic_DNA"/>
</dbReference>
<reference evidence="3 5" key="1">
    <citation type="submission" date="2015-04" db="EMBL/GenBank/DDBJ databases">
        <title>The draft genome sequence of Roseovarius indicus B108T.</title>
        <authorList>
            <person name="Li G."/>
            <person name="Lai Q."/>
            <person name="Shao Z."/>
            <person name="Yan P."/>
        </authorList>
    </citation>
    <scope>NUCLEOTIDE SEQUENCE [LARGE SCALE GENOMIC DNA]</scope>
    <source>
        <strain evidence="3 5">B108</strain>
    </source>
</reference>
<dbReference type="InterPro" id="IPR041649">
    <property type="entry name" value="NepR"/>
</dbReference>